<accession>A0ABT4XTX2</accession>
<evidence type="ECO:0000313" key="2">
    <source>
        <dbReference type="Proteomes" id="UP001210720"/>
    </source>
</evidence>
<dbReference type="EMBL" id="JAQIOY010000003">
    <property type="protein sequence ID" value="MDA7425419.1"/>
    <property type="molecule type" value="Genomic_DNA"/>
</dbReference>
<dbReference type="Proteomes" id="UP001210720">
    <property type="component" value="Unassembled WGS sequence"/>
</dbReference>
<gene>
    <name evidence="1" type="ORF">PFY00_11830</name>
</gene>
<protein>
    <submittedName>
        <fullName evidence="1">Uncharacterized protein</fullName>
    </submittedName>
</protein>
<evidence type="ECO:0000313" key="1">
    <source>
        <dbReference type="EMBL" id="MDA7425419.1"/>
    </source>
</evidence>
<name>A0ABT4XTX2_9RHOB</name>
<keyword evidence="2" id="KW-1185">Reference proteome</keyword>
<reference evidence="1 2" key="1">
    <citation type="submission" date="2023-01" db="EMBL/GenBank/DDBJ databases">
        <title>Thalassococcus onchidii sp. nov., isolated from a marine invertebrate from the South China Sea.</title>
        <authorList>
            <person name="Xu S."/>
            <person name="Liu Z."/>
            <person name="Xu Y."/>
        </authorList>
    </citation>
    <scope>NUCLEOTIDE SEQUENCE [LARGE SCALE GENOMIC DNA]</scope>
    <source>
        <strain evidence="1 2">KCTC 32084</strain>
    </source>
</reference>
<organism evidence="1 2">
    <name type="scientific">Thalassococcus lentus</name>
    <dbReference type="NCBI Taxonomy" id="1210524"/>
    <lineage>
        <taxon>Bacteria</taxon>
        <taxon>Pseudomonadati</taxon>
        <taxon>Pseudomonadota</taxon>
        <taxon>Alphaproteobacteria</taxon>
        <taxon>Rhodobacterales</taxon>
        <taxon>Roseobacteraceae</taxon>
        <taxon>Thalassococcus</taxon>
    </lineage>
</organism>
<comment type="caution">
    <text evidence="1">The sequence shown here is derived from an EMBL/GenBank/DDBJ whole genome shotgun (WGS) entry which is preliminary data.</text>
</comment>
<sequence>MKDTTQTLMRAATAAQRAGSAATAQNLRRCVVTHAGRAHRVENRVPKTADDGPTIPVAEYIARLRPCECLQ</sequence>
<dbReference type="RefSeq" id="WP_271432758.1">
    <property type="nucleotide sequence ID" value="NZ_JAQIOY010000003.1"/>
</dbReference>
<proteinExistence type="predicted"/>